<dbReference type="OrthoDB" id="5126881at2759"/>
<dbReference type="PROSITE" id="PS00373">
    <property type="entry name" value="GART"/>
    <property type="match status" value="1"/>
</dbReference>
<evidence type="ECO:0000259" key="11">
    <source>
        <dbReference type="Pfam" id="PF02882"/>
    </source>
</evidence>
<dbReference type="PRINTS" id="PR00085">
    <property type="entry name" value="THFDHDRGNASE"/>
</dbReference>
<evidence type="ECO:0000256" key="4">
    <source>
        <dbReference type="ARBA" id="ARBA00022801"/>
    </source>
</evidence>
<dbReference type="HAMAP" id="MF_01576">
    <property type="entry name" value="THF_DHG_CYH"/>
    <property type="match status" value="1"/>
</dbReference>
<name>A0A814UPS0_9BILA</name>
<feature type="domain" description="Formyl transferase N-terminal" evidence="9">
    <location>
        <begin position="104"/>
        <end position="189"/>
    </location>
</feature>
<dbReference type="AlphaFoldDB" id="A0A814UPS0"/>
<reference evidence="12" key="1">
    <citation type="submission" date="2021-02" db="EMBL/GenBank/DDBJ databases">
        <authorList>
            <person name="Nowell W R."/>
        </authorList>
    </citation>
    <scope>NUCLEOTIDE SEQUENCE</scope>
</reference>
<evidence type="ECO:0000256" key="3">
    <source>
        <dbReference type="ARBA" id="ARBA00022563"/>
    </source>
</evidence>
<keyword evidence="14" id="KW-1185">Reference proteome</keyword>
<dbReference type="SUPFAM" id="SSF53328">
    <property type="entry name" value="Formyltransferase"/>
    <property type="match status" value="1"/>
</dbReference>
<keyword evidence="5" id="KW-0560">Oxidoreductase</keyword>
<dbReference type="GO" id="GO:0004477">
    <property type="term" value="F:methenyltetrahydrofolate cyclohydrolase activity"/>
    <property type="evidence" value="ECO:0007669"/>
    <property type="project" value="UniProtKB-EC"/>
</dbReference>
<dbReference type="CDD" id="cd01080">
    <property type="entry name" value="NAD_bind_m-THF_DH_Cyclohyd"/>
    <property type="match status" value="1"/>
</dbReference>
<dbReference type="InterPro" id="IPR020867">
    <property type="entry name" value="THF_DH/CycHdrlase_CS"/>
</dbReference>
<dbReference type="Gene3D" id="3.40.50.720">
    <property type="entry name" value="NAD(P)-binding Rossmann-like Domain"/>
    <property type="match status" value="1"/>
</dbReference>
<organism evidence="12 14">
    <name type="scientific">Didymodactylos carnosus</name>
    <dbReference type="NCBI Taxonomy" id="1234261"/>
    <lineage>
        <taxon>Eukaryota</taxon>
        <taxon>Metazoa</taxon>
        <taxon>Spiralia</taxon>
        <taxon>Gnathifera</taxon>
        <taxon>Rotifera</taxon>
        <taxon>Eurotatoria</taxon>
        <taxon>Bdelloidea</taxon>
        <taxon>Philodinida</taxon>
        <taxon>Philodinidae</taxon>
        <taxon>Didymodactylos</taxon>
    </lineage>
</organism>
<feature type="domain" description="Tetrahydrofolate dehydrogenase/cyclohydrolase NAD(P)-binding" evidence="11">
    <location>
        <begin position="804"/>
        <end position="949"/>
    </location>
</feature>
<evidence type="ECO:0000256" key="2">
    <source>
        <dbReference type="ARBA" id="ARBA00012776"/>
    </source>
</evidence>
<accession>A0A814UPS0</accession>
<gene>
    <name evidence="12" type="ORF">GPM918_LOCUS22569</name>
    <name evidence="13" type="ORF">SRO942_LOCUS22568</name>
</gene>
<dbReference type="SUPFAM" id="SSF51735">
    <property type="entry name" value="NAD(P)-binding Rossmann-fold domains"/>
    <property type="match status" value="1"/>
</dbReference>
<evidence type="ECO:0000256" key="8">
    <source>
        <dbReference type="RuleBase" id="RU003707"/>
    </source>
</evidence>
<evidence type="ECO:0000259" key="10">
    <source>
        <dbReference type="Pfam" id="PF00763"/>
    </source>
</evidence>
<dbReference type="GO" id="GO:0006730">
    <property type="term" value="P:one-carbon metabolic process"/>
    <property type="evidence" value="ECO:0007669"/>
    <property type="project" value="UniProtKB-KW"/>
</dbReference>
<dbReference type="InterPro" id="IPR001753">
    <property type="entry name" value="Enoyl-CoA_hydra/iso"/>
</dbReference>
<dbReference type="InterPro" id="IPR029045">
    <property type="entry name" value="ClpP/crotonase-like_dom_sf"/>
</dbReference>
<keyword evidence="4" id="KW-0378">Hydrolase</keyword>
<dbReference type="Proteomes" id="UP000663829">
    <property type="component" value="Unassembled WGS sequence"/>
</dbReference>
<dbReference type="EC" id="3.5.4.9" evidence="2"/>
<dbReference type="Proteomes" id="UP000681722">
    <property type="component" value="Unassembled WGS sequence"/>
</dbReference>
<keyword evidence="3" id="KW-0554">One-carbon metabolism</keyword>
<dbReference type="FunFam" id="3.40.50.10860:FF:000005">
    <property type="entry name" value="C-1-tetrahydrofolate synthase, cytoplasmic, putative"/>
    <property type="match status" value="1"/>
</dbReference>
<evidence type="ECO:0000313" key="12">
    <source>
        <dbReference type="EMBL" id="CAF1178477.1"/>
    </source>
</evidence>
<sequence>MASINRLLWRAQKFSFATQQPKFPTHAEHENLFTFIQPQQQERISSQYVTNTHQFEDTICRSEQEKRLSKKLRILLLTNAHNSMSQAVYLMLTQMGHKVMIEIALSSSQMQQVATELNPDLIICPFLTKVVPESLFTKIKTLVVHPGIVGDRGIHSLDWALLDEQKEWGVTIMEAGKEMDAGPIYATQNFSLANLPLSQLTKSKVYHNQVVPAALQSIKRAVKNFIEQVKPTPLDYSIPTVRGRFKPTMKQSQCAINWEEDDARTVARKISSRDSNPGLLDTALFENGMYLYGAHIEKLLKISPNTPSKQLLGQRDGAILVSCQDGNGEAVWITHTKRAGKNNFKLPAIKLIDPVQLATLPVLAINFNTIPTNVTFNEIYYEKKNDIVFLHFNFYNGAMSTTQCQHLLQALYEIEQIDNVKILVLCGGRTYFSNGIHLNVIEAAEDQYNESWANINALNDVILKIMSMTNKITISALQGSAGAGGVMMSLAADYVYANSEVVLNPHYRTMGLYGSEYWTYNLSRRIGFDKARQITEACEPLSAQKAEEIHLIDRILCQSPDELLTRVEMIAQSLKINATYDTLIKKKKEEHGPLFYEQLAACRSTELAKMSENFRNSSYSLARRSFVHKIPPVITPWHLKKLGRETAIPINGKEIAKHVQTNIGLEIKSLQTRAIEAGLTLRSPGLACLLVGSRRDSLLYVRKKNILASNLGFLTQVIEIKDNQTKSMDELEAVILRQINQWNNDPLVDGILVQLPLPQQLDRRRILDAICLEKDVDGLHSLQLADLCSCATSPSSPTSFIPGAVRGILHLLEFYDIKLPGKVVCVVGASRTVGLPLALALSSLGCTVTICTVQTNHVRAKVERADILIASTGVANLVKADWIKPGAVVIDAGITVMENKATKQITICGDVEKTDNLWKRASLVTPVPGGVGPMTVVMLLQNTLDAYKARLTQEILKQHRNRCTLVNH</sequence>
<dbReference type="InterPro" id="IPR020631">
    <property type="entry name" value="THF_DH/CycHdrlase_NAD-bd_dom"/>
</dbReference>
<dbReference type="PANTHER" id="PTHR43388:SF1">
    <property type="entry name" value="HYDROGENASE MATURATION FACTOR HOXX"/>
    <property type="match status" value="1"/>
</dbReference>
<dbReference type="InterPro" id="IPR001555">
    <property type="entry name" value="GART_AS"/>
</dbReference>
<dbReference type="Pfam" id="PF00763">
    <property type="entry name" value="THF_DHG_CYH"/>
    <property type="match status" value="1"/>
</dbReference>
<comment type="similarity">
    <text evidence="8">Belongs to the enoyl-CoA hydratase/isomerase family.</text>
</comment>
<dbReference type="InterPro" id="IPR000672">
    <property type="entry name" value="THF_DH/CycHdrlase"/>
</dbReference>
<evidence type="ECO:0000256" key="6">
    <source>
        <dbReference type="ARBA" id="ARBA00023268"/>
    </source>
</evidence>
<dbReference type="PANTHER" id="PTHR43388">
    <property type="entry name" value="HYDROGENASE MATURATION FACTOR HOXX"/>
    <property type="match status" value="1"/>
</dbReference>
<feature type="domain" description="Tetrahydrofolate dehydrogenase/cyclohydrolase catalytic" evidence="10">
    <location>
        <begin position="650"/>
        <end position="777"/>
    </location>
</feature>
<evidence type="ECO:0000259" key="9">
    <source>
        <dbReference type="Pfam" id="PF00551"/>
    </source>
</evidence>
<comment type="caution">
    <text evidence="12">The sequence shown here is derived from an EMBL/GenBank/DDBJ whole genome shotgun (WGS) entry which is preliminary data.</text>
</comment>
<evidence type="ECO:0000313" key="14">
    <source>
        <dbReference type="Proteomes" id="UP000663829"/>
    </source>
</evidence>
<dbReference type="CDD" id="cd06558">
    <property type="entry name" value="crotonase-like"/>
    <property type="match status" value="1"/>
</dbReference>
<dbReference type="SUPFAM" id="SSF53223">
    <property type="entry name" value="Aminoacid dehydrogenase-like, N-terminal domain"/>
    <property type="match status" value="1"/>
</dbReference>
<dbReference type="GO" id="GO:0004488">
    <property type="term" value="F:methylenetetrahydrofolate dehydrogenase (NADP+) activity"/>
    <property type="evidence" value="ECO:0007669"/>
    <property type="project" value="InterPro"/>
</dbReference>
<dbReference type="Gene3D" id="3.40.50.10860">
    <property type="entry name" value="Leucine Dehydrogenase, chain A, domain 1"/>
    <property type="match status" value="1"/>
</dbReference>
<comment type="subunit">
    <text evidence="1">Homodimer.</text>
</comment>
<dbReference type="SUPFAM" id="SSF52096">
    <property type="entry name" value="ClpP/crotonase"/>
    <property type="match status" value="1"/>
</dbReference>
<dbReference type="EMBL" id="CAJOBC010007777">
    <property type="protein sequence ID" value="CAF3942671.1"/>
    <property type="molecule type" value="Genomic_DNA"/>
</dbReference>
<dbReference type="InterPro" id="IPR002376">
    <property type="entry name" value="Formyl_transf_N"/>
</dbReference>
<dbReference type="Pfam" id="PF00551">
    <property type="entry name" value="Formyl_trans_N"/>
    <property type="match status" value="1"/>
</dbReference>
<dbReference type="PROSITE" id="PS00767">
    <property type="entry name" value="THF_DHG_CYH_2"/>
    <property type="match status" value="1"/>
</dbReference>
<dbReference type="Pfam" id="PF00378">
    <property type="entry name" value="ECH_1"/>
    <property type="match status" value="1"/>
</dbReference>
<dbReference type="InterPro" id="IPR018376">
    <property type="entry name" value="Enoyl-CoA_hyd/isom_CS"/>
</dbReference>
<dbReference type="Gene3D" id="3.90.226.10">
    <property type="entry name" value="2-enoyl-CoA Hydratase, Chain A, domain 1"/>
    <property type="match status" value="1"/>
</dbReference>
<dbReference type="Pfam" id="PF02882">
    <property type="entry name" value="THF_DHG_CYH_C"/>
    <property type="match status" value="1"/>
</dbReference>
<evidence type="ECO:0000313" key="13">
    <source>
        <dbReference type="EMBL" id="CAF3942671.1"/>
    </source>
</evidence>
<dbReference type="InterPro" id="IPR020630">
    <property type="entry name" value="THF_DH/CycHdrlase_cat_dom"/>
</dbReference>
<dbReference type="InterPro" id="IPR046346">
    <property type="entry name" value="Aminoacid_DH-like_N_sf"/>
</dbReference>
<protein>
    <recommendedName>
        <fullName evidence="2">methenyltetrahydrofolate cyclohydrolase</fullName>
        <ecNumber evidence="2">3.5.4.9</ecNumber>
    </recommendedName>
</protein>
<dbReference type="EMBL" id="CAJNOQ010007776">
    <property type="protein sequence ID" value="CAF1178477.1"/>
    <property type="molecule type" value="Genomic_DNA"/>
</dbReference>
<proteinExistence type="inferred from homology"/>
<comment type="catalytic activity">
    <reaction evidence="7">
        <text>(6R)-5,10-methenyltetrahydrofolate + H2O = (6R)-10-formyltetrahydrofolate + H(+)</text>
        <dbReference type="Rhea" id="RHEA:23700"/>
        <dbReference type="ChEBI" id="CHEBI:15377"/>
        <dbReference type="ChEBI" id="CHEBI:15378"/>
        <dbReference type="ChEBI" id="CHEBI:57455"/>
        <dbReference type="ChEBI" id="CHEBI:195366"/>
        <dbReference type="EC" id="3.5.4.9"/>
    </reaction>
</comment>
<dbReference type="Gene3D" id="3.40.50.12230">
    <property type="match status" value="1"/>
</dbReference>
<keyword evidence="6" id="KW-0511">Multifunctional enzyme</keyword>
<dbReference type="InterPro" id="IPR047180">
    <property type="entry name" value="HoxX-like"/>
</dbReference>
<dbReference type="InterPro" id="IPR036291">
    <property type="entry name" value="NAD(P)-bd_dom_sf"/>
</dbReference>
<dbReference type="PROSITE" id="PS00166">
    <property type="entry name" value="ENOYL_COA_HYDRATASE"/>
    <property type="match status" value="1"/>
</dbReference>
<evidence type="ECO:0000256" key="5">
    <source>
        <dbReference type="ARBA" id="ARBA00023002"/>
    </source>
</evidence>
<dbReference type="InterPro" id="IPR036477">
    <property type="entry name" value="Formyl_transf_N_sf"/>
</dbReference>
<evidence type="ECO:0000256" key="7">
    <source>
        <dbReference type="ARBA" id="ARBA00036357"/>
    </source>
</evidence>
<evidence type="ECO:0000256" key="1">
    <source>
        <dbReference type="ARBA" id="ARBA00011738"/>
    </source>
</evidence>